<dbReference type="Gene3D" id="3.50.80.20">
    <property type="entry name" value="D-Ala-D-Ala carboxypeptidase C, peptidase S13"/>
    <property type="match status" value="1"/>
</dbReference>
<keyword evidence="3" id="KW-0645">Protease</keyword>
<dbReference type="PANTHER" id="PTHR30023">
    <property type="entry name" value="D-ALANYL-D-ALANINE CARBOXYPEPTIDASE"/>
    <property type="match status" value="1"/>
</dbReference>
<keyword evidence="2 3" id="KW-0378">Hydrolase</keyword>
<keyword evidence="3" id="KW-0121">Carboxypeptidase</keyword>
<evidence type="ECO:0000313" key="3">
    <source>
        <dbReference type="EMBL" id="WCT13617.1"/>
    </source>
</evidence>
<proteinExistence type="inferred from homology"/>
<name>A0ABY7TDB3_9SPHI</name>
<evidence type="ECO:0000256" key="1">
    <source>
        <dbReference type="ARBA" id="ARBA00006096"/>
    </source>
</evidence>
<evidence type="ECO:0000313" key="4">
    <source>
        <dbReference type="Proteomes" id="UP001216139"/>
    </source>
</evidence>
<dbReference type="EMBL" id="CP117167">
    <property type="protein sequence ID" value="WCT13617.1"/>
    <property type="molecule type" value="Genomic_DNA"/>
</dbReference>
<dbReference type="GO" id="GO:0009002">
    <property type="term" value="F:serine-type D-Ala-D-Ala carboxypeptidase activity"/>
    <property type="evidence" value="ECO:0007669"/>
    <property type="project" value="UniProtKB-EC"/>
</dbReference>
<comment type="similarity">
    <text evidence="1">Belongs to the peptidase S13 family.</text>
</comment>
<dbReference type="PANTHER" id="PTHR30023:SF0">
    <property type="entry name" value="PENICILLIN-SENSITIVE CARBOXYPEPTIDASE A"/>
    <property type="match status" value="1"/>
</dbReference>
<gene>
    <name evidence="3" type="primary">dacB</name>
    <name evidence="3" type="ORF">PQO05_06675</name>
</gene>
<dbReference type="NCBIfam" id="TIGR00666">
    <property type="entry name" value="PBP4"/>
    <property type="match status" value="1"/>
</dbReference>
<evidence type="ECO:0000256" key="2">
    <source>
        <dbReference type="ARBA" id="ARBA00022801"/>
    </source>
</evidence>
<dbReference type="Proteomes" id="UP001216139">
    <property type="component" value="Chromosome"/>
</dbReference>
<protein>
    <submittedName>
        <fullName evidence="3">D-alanyl-D-alanine carboxypeptidase/D-alanyl-D-alanine-endopeptidase</fullName>
        <ecNumber evidence="3">3.4.16.4</ecNumber>
    </submittedName>
</protein>
<dbReference type="SUPFAM" id="SSF56601">
    <property type="entry name" value="beta-lactamase/transpeptidase-like"/>
    <property type="match status" value="1"/>
</dbReference>
<dbReference type="PRINTS" id="PR00922">
    <property type="entry name" value="DADACBPTASE3"/>
</dbReference>
<dbReference type="RefSeq" id="WP_273631924.1">
    <property type="nucleotide sequence ID" value="NZ_CP117167.1"/>
</dbReference>
<dbReference type="InterPro" id="IPR012338">
    <property type="entry name" value="Beta-lactam/transpept-like"/>
</dbReference>
<accession>A0ABY7TDB3</accession>
<reference evidence="3 4" key="1">
    <citation type="submission" date="2023-02" db="EMBL/GenBank/DDBJ databases">
        <title>Genome sequence of Mucilaginibacter jinjuensis strain KACC 16571.</title>
        <authorList>
            <person name="Kim S."/>
            <person name="Heo J."/>
            <person name="Kwon S.-W."/>
        </authorList>
    </citation>
    <scope>NUCLEOTIDE SEQUENCE [LARGE SCALE GENOMIC DNA]</scope>
    <source>
        <strain evidence="3 4">KACC 16571</strain>
    </source>
</reference>
<dbReference type="Gene3D" id="3.40.710.10">
    <property type="entry name" value="DD-peptidase/beta-lactamase superfamily"/>
    <property type="match status" value="2"/>
</dbReference>
<organism evidence="3 4">
    <name type="scientific">Mucilaginibacter jinjuensis</name>
    <dbReference type="NCBI Taxonomy" id="1176721"/>
    <lineage>
        <taxon>Bacteria</taxon>
        <taxon>Pseudomonadati</taxon>
        <taxon>Bacteroidota</taxon>
        <taxon>Sphingobacteriia</taxon>
        <taxon>Sphingobacteriales</taxon>
        <taxon>Sphingobacteriaceae</taxon>
        <taxon>Mucilaginibacter</taxon>
    </lineage>
</organism>
<dbReference type="InterPro" id="IPR000667">
    <property type="entry name" value="Peptidase_S13"/>
</dbReference>
<sequence>MLLLLVGFSQAQTLNQKLQTAVSHLQQDAQSTYASISLTVLDAKTGEVVFSANPNMGLAPASTLKTVTTITAMNLLGADYRFKTTLAGSTGGSLSADGTWNGNIIINGGDDPTLGSFRWEETKESFVLHQFVEGLKKAGIRKINGSIIATGVNHPPQGWIWQDMGNYYGAFPNNLCWRENSYDILLRTTQVDKPVAMAGTIPSMPYLQFINELITGSTGTGDNAYATLPVNSNKVFLQGTYAIDQVKGKIAAALPDPAYEAARRLKDTLESAGITVSGNAASETMLNTAKSKVDIALGKIFATHYSPPLKKVIYWLNQKSINLYAEQILLAMADSLKTTDYPSVTRNYWKAHGIDVNSLNIVDGSGLSPGNRVTTMTMAKILQTAKKETWFPDFYESLPVYNNMHMKSGTINNTLAYAGYQTYNGRELCFSIIVNNYNGSTSGIKRKMFSVLDELKTPSPPLGGIGER</sequence>
<keyword evidence="4" id="KW-1185">Reference proteome</keyword>
<dbReference type="EC" id="3.4.16.4" evidence="3"/>
<dbReference type="Pfam" id="PF02113">
    <property type="entry name" value="Peptidase_S13"/>
    <property type="match status" value="1"/>
</dbReference>